<feature type="transmembrane region" description="Helical" evidence="10">
    <location>
        <begin position="6"/>
        <end position="28"/>
    </location>
</feature>
<keyword evidence="6 10" id="KW-0812">Transmembrane</keyword>
<dbReference type="AlphaFoldDB" id="A0A940NSH8"/>
<organism evidence="11 12">
    <name type="scientific">Gottfriedia endophytica</name>
    <dbReference type="NCBI Taxonomy" id="2820819"/>
    <lineage>
        <taxon>Bacteria</taxon>
        <taxon>Bacillati</taxon>
        <taxon>Bacillota</taxon>
        <taxon>Bacilli</taxon>
        <taxon>Bacillales</taxon>
        <taxon>Bacillaceae</taxon>
        <taxon>Gottfriedia</taxon>
    </lineage>
</organism>
<keyword evidence="8 10" id="KW-1133">Transmembrane helix</keyword>
<evidence type="ECO:0000256" key="8">
    <source>
        <dbReference type="ARBA" id="ARBA00022989"/>
    </source>
</evidence>
<gene>
    <name evidence="11" type="primary">fliL</name>
    <name evidence="11" type="ORF">J5Y03_13695</name>
</gene>
<keyword evidence="11" id="KW-0282">Flagellum</keyword>
<dbReference type="PANTHER" id="PTHR35091">
    <property type="entry name" value="FLAGELLAR PROTEIN FLIL"/>
    <property type="match status" value="1"/>
</dbReference>
<keyword evidence="9 10" id="KW-0472">Membrane</keyword>
<dbReference type="GO" id="GO:0006935">
    <property type="term" value="P:chemotaxis"/>
    <property type="evidence" value="ECO:0007669"/>
    <property type="project" value="UniProtKB-KW"/>
</dbReference>
<reference evidence="11" key="1">
    <citation type="submission" date="2021-04" db="EMBL/GenBank/DDBJ databases">
        <title>Genome seq and assembly of Bacillus sp.</title>
        <authorList>
            <person name="Chhetri G."/>
        </authorList>
    </citation>
    <scope>NUCLEOTIDE SEQUENCE</scope>
    <source>
        <strain evidence="11">RG28</strain>
    </source>
</reference>
<comment type="function">
    <text evidence="1 10">Controls the rotational direction of flagella during chemotaxis.</text>
</comment>
<dbReference type="RefSeq" id="WP_209406576.1">
    <property type="nucleotide sequence ID" value="NZ_JAGIYQ010000009.1"/>
</dbReference>
<accession>A0A940NSH8</accession>
<evidence type="ECO:0000256" key="7">
    <source>
        <dbReference type="ARBA" id="ARBA00022779"/>
    </source>
</evidence>
<keyword evidence="11" id="KW-0969">Cilium</keyword>
<comment type="similarity">
    <text evidence="3 10">Belongs to the FliL family.</text>
</comment>
<dbReference type="Proteomes" id="UP000682134">
    <property type="component" value="Unassembled WGS sequence"/>
</dbReference>
<keyword evidence="12" id="KW-1185">Reference proteome</keyword>
<name>A0A940NSH8_9BACI</name>
<evidence type="ECO:0000256" key="6">
    <source>
        <dbReference type="ARBA" id="ARBA00022692"/>
    </source>
</evidence>
<evidence type="ECO:0000313" key="12">
    <source>
        <dbReference type="Proteomes" id="UP000682134"/>
    </source>
</evidence>
<keyword evidence="7 10" id="KW-0283">Flagellar rotation</keyword>
<dbReference type="NCBIfam" id="NF005826">
    <property type="entry name" value="PRK07718.1"/>
    <property type="match status" value="1"/>
</dbReference>
<dbReference type="GO" id="GO:0071978">
    <property type="term" value="P:bacterial-type flagellum-dependent swarming motility"/>
    <property type="evidence" value="ECO:0007669"/>
    <property type="project" value="TreeGrafter"/>
</dbReference>
<comment type="subcellular location">
    <subcellularLocation>
        <location evidence="2">Cell membrane</location>
        <topology evidence="2">Single-pass membrane protein</topology>
    </subcellularLocation>
</comment>
<dbReference type="PANTHER" id="PTHR35091:SF2">
    <property type="entry name" value="FLAGELLAR PROTEIN FLIL"/>
    <property type="match status" value="1"/>
</dbReference>
<protein>
    <recommendedName>
        <fullName evidence="10">Flagellar protein FliL</fullName>
    </recommendedName>
</protein>
<evidence type="ECO:0000313" key="11">
    <source>
        <dbReference type="EMBL" id="MBP0726232.1"/>
    </source>
</evidence>
<evidence type="ECO:0000256" key="2">
    <source>
        <dbReference type="ARBA" id="ARBA00004162"/>
    </source>
</evidence>
<evidence type="ECO:0000256" key="9">
    <source>
        <dbReference type="ARBA" id="ARBA00023136"/>
    </source>
</evidence>
<evidence type="ECO:0000256" key="4">
    <source>
        <dbReference type="ARBA" id="ARBA00022475"/>
    </source>
</evidence>
<evidence type="ECO:0000256" key="10">
    <source>
        <dbReference type="RuleBase" id="RU364125"/>
    </source>
</evidence>
<sequence>MFKNKLVNIMIILLLVIALVGTVTVIIIQKVNAKPTNGKLSIDQIIEYSVDEPEITTNLYNGDFIKISYKIQTSNKDAKAELTKRDFQVKNIIIQQLSQMKSEQFKQKNSITNLENTIKNQLNNIMQDGKVERVYTTSFILQ</sequence>
<dbReference type="GO" id="GO:0005886">
    <property type="term" value="C:plasma membrane"/>
    <property type="evidence" value="ECO:0007669"/>
    <property type="project" value="UniProtKB-SubCell"/>
</dbReference>
<comment type="caution">
    <text evidence="11">The sequence shown here is derived from an EMBL/GenBank/DDBJ whole genome shotgun (WGS) entry which is preliminary data.</text>
</comment>
<keyword evidence="5 10" id="KW-0145">Chemotaxis</keyword>
<keyword evidence="11" id="KW-0966">Cell projection</keyword>
<dbReference type="GO" id="GO:0009425">
    <property type="term" value="C:bacterial-type flagellum basal body"/>
    <property type="evidence" value="ECO:0007669"/>
    <property type="project" value="InterPro"/>
</dbReference>
<evidence type="ECO:0000256" key="1">
    <source>
        <dbReference type="ARBA" id="ARBA00002254"/>
    </source>
</evidence>
<proteinExistence type="inferred from homology"/>
<keyword evidence="4 10" id="KW-1003">Cell membrane</keyword>
<dbReference type="InterPro" id="IPR005503">
    <property type="entry name" value="FliL"/>
</dbReference>
<evidence type="ECO:0000256" key="5">
    <source>
        <dbReference type="ARBA" id="ARBA00022500"/>
    </source>
</evidence>
<evidence type="ECO:0000256" key="3">
    <source>
        <dbReference type="ARBA" id="ARBA00008281"/>
    </source>
</evidence>
<dbReference type="Pfam" id="PF03748">
    <property type="entry name" value="FliL"/>
    <property type="match status" value="1"/>
</dbReference>
<dbReference type="EMBL" id="JAGIYQ010000009">
    <property type="protein sequence ID" value="MBP0726232.1"/>
    <property type="molecule type" value="Genomic_DNA"/>
</dbReference>